<organism evidence="2 3">
    <name type="scientific">Papilio machaon</name>
    <name type="common">Old World swallowtail butterfly</name>
    <dbReference type="NCBI Taxonomy" id="76193"/>
    <lineage>
        <taxon>Eukaryota</taxon>
        <taxon>Metazoa</taxon>
        <taxon>Ecdysozoa</taxon>
        <taxon>Arthropoda</taxon>
        <taxon>Hexapoda</taxon>
        <taxon>Insecta</taxon>
        <taxon>Pterygota</taxon>
        <taxon>Neoptera</taxon>
        <taxon>Endopterygota</taxon>
        <taxon>Lepidoptera</taxon>
        <taxon>Glossata</taxon>
        <taxon>Ditrysia</taxon>
        <taxon>Papilionoidea</taxon>
        <taxon>Papilionidae</taxon>
        <taxon>Papilioninae</taxon>
        <taxon>Papilio</taxon>
    </lineage>
</organism>
<protein>
    <submittedName>
        <fullName evidence="2">Uncharacterized protein</fullName>
    </submittedName>
</protein>
<evidence type="ECO:0000256" key="1">
    <source>
        <dbReference type="SAM" id="MobiDB-lite"/>
    </source>
</evidence>
<proteinExistence type="predicted"/>
<feature type="region of interest" description="Disordered" evidence="1">
    <location>
        <begin position="166"/>
        <end position="203"/>
    </location>
</feature>
<reference evidence="2 3" key="1">
    <citation type="journal article" date="2015" name="Nat. Commun.">
        <title>Outbred genome sequencing and CRISPR/Cas9 gene editing in butterflies.</title>
        <authorList>
            <person name="Li X."/>
            <person name="Fan D."/>
            <person name="Zhang W."/>
            <person name="Liu G."/>
            <person name="Zhang L."/>
            <person name="Zhao L."/>
            <person name="Fang X."/>
            <person name="Chen L."/>
            <person name="Dong Y."/>
            <person name="Chen Y."/>
            <person name="Ding Y."/>
            <person name="Zhao R."/>
            <person name="Feng M."/>
            <person name="Zhu Y."/>
            <person name="Feng Y."/>
            <person name="Jiang X."/>
            <person name="Zhu D."/>
            <person name="Xiang H."/>
            <person name="Feng X."/>
            <person name="Li S."/>
            <person name="Wang J."/>
            <person name="Zhang G."/>
            <person name="Kronforst M.R."/>
            <person name="Wang W."/>
        </authorList>
    </citation>
    <scope>NUCLEOTIDE SEQUENCE [LARGE SCALE GENOMIC DNA]</scope>
    <source>
        <strain evidence="2">Ya'a_city_454_Pm</strain>
        <tissue evidence="2">Whole body</tissue>
    </source>
</reference>
<dbReference type="InParanoid" id="A0A0N1IE98"/>
<dbReference type="AlphaFoldDB" id="A0A0N1IE98"/>
<accession>A0A0N1IE98</accession>
<dbReference type="EMBL" id="LADJ01030625">
    <property type="protein sequence ID" value="KPJ21206.1"/>
    <property type="molecule type" value="Genomic_DNA"/>
</dbReference>
<evidence type="ECO:0000313" key="2">
    <source>
        <dbReference type="EMBL" id="KPJ21206.1"/>
    </source>
</evidence>
<dbReference type="Proteomes" id="UP000053240">
    <property type="component" value="Unassembled WGS sequence"/>
</dbReference>
<sequence>MICFRSISSATVTVALCSTNSYQACFKQTYNLYDATLVLAHELFARHTEAKSENRENYGEWSYAVENLLVLEHVTETPSIDSYIAGINIYSSDDDTGNCSPTILVHSKQDDNENNISVPNKDLSVQSSPFPPFSHKSNLPFVTSFILLINRLSTAAPFYKKASVGSENAAAPPLPPRDPNATGPKPTKLSTVQTKPRNEPMFSDIDMMGFPGVAPYRRTNEFAITAEGFIPLLMAEQQAVPDPRHPEAPRPPGAPLVVDDFNEIVPYKGNSRWFCRDDHFYVKFAVSASRLEAYRHGEPLARRNRERLYIRTTVMTNNTRALEQGVISIREFLVPSSNEQIVVRNVCITNDKHIGSSAIWLMVWSDYKNNVKRKWAKINRAAQTMGGGSALQLSLTDLENRVMRIIGVQFLIEIKNLSVI</sequence>
<keyword evidence="3" id="KW-1185">Reference proteome</keyword>
<comment type="caution">
    <text evidence="2">The sequence shown here is derived from an EMBL/GenBank/DDBJ whole genome shotgun (WGS) entry which is preliminary data.</text>
</comment>
<name>A0A0N1IE98_PAPMA</name>
<gene>
    <name evidence="2" type="ORF">RR48_01194</name>
</gene>
<evidence type="ECO:0000313" key="3">
    <source>
        <dbReference type="Proteomes" id="UP000053240"/>
    </source>
</evidence>